<dbReference type="EMBL" id="FSQW01000002">
    <property type="protein sequence ID" value="SIO13173.1"/>
    <property type="molecule type" value="Genomic_DNA"/>
</dbReference>
<feature type="transmembrane region" description="Helical" evidence="1">
    <location>
        <begin position="97"/>
        <end position="116"/>
    </location>
</feature>
<protein>
    <submittedName>
        <fullName evidence="2">Uncharacterized protein</fullName>
    </submittedName>
</protein>
<feature type="transmembrane region" description="Helical" evidence="1">
    <location>
        <begin position="7"/>
        <end position="26"/>
    </location>
</feature>
<keyword evidence="1" id="KW-1133">Transmembrane helix</keyword>
<keyword evidence="1" id="KW-0812">Transmembrane</keyword>
<keyword evidence="3" id="KW-1185">Reference proteome</keyword>
<dbReference type="Proteomes" id="UP000185192">
    <property type="component" value="Unassembled WGS sequence"/>
</dbReference>
<evidence type="ECO:0000313" key="2">
    <source>
        <dbReference type="EMBL" id="SIO13173.1"/>
    </source>
</evidence>
<dbReference type="AlphaFoldDB" id="A0A1N6H024"/>
<proteinExistence type="predicted"/>
<dbReference type="RefSeq" id="WP_074205996.1">
    <property type="nucleotide sequence ID" value="NZ_FSQW01000002.1"/>
</dbReference>
<gene>
    <name evidence="2" type="ORF">SAMN02745824_3074</name>
</gene>
<name>A0A1N6H024_9SPHN</name>
<dbReference type="OrthoDB" id="7408369at2"/>
<feature type="transmembrane region" description="Helical" evidence="1">
    <location>
        <begin position="66"/>
        <end position="85"/>
    </location>
</feature>
<evidence type="ECO:0000256" key="1">
    <source>
        <dbReference type="SAM" id="Phobius"/>
    </source>
</evidence>
<organism evidence="2 3">
    <name type="scientific">Parasphingorhabdus marina DSM 22363</name>
    <dbReference type="NCBI Taxonomy" id="1123272"/>
    <lineage>
        <taxon>Bacteria</taxon>
        <taxon>Pseudomonadati</taxon>
        <taxon>Pseudomonadota</taxon>
        <taxon>Alphaproteobacteria</taxon>
        <taxon>Sphingomonadales</taxon>
        <taxon>Sphingomonadaceae</taxon>
        <taxon>Parasphingorhabdus</taxon>
    </lineage>
</organism>
<sequence>MKATKTIFWVAAIFGIVVLVPGFFGESQIQPALSHPEFYYGFHGLALVFQIIFIMIARDPVRYRSLIPIAILEKASFFVPSLVLWSQGRLAVGGPFVGAMIDGLFLLLFILAWWLMRSEGRGQG</sequence>
<accession>A0A1N6H024</accession>
<keyword evidence="1" id="KW-0472">Membrane</keyword>
<evidence type="ECO:0000313" key="3">
    <source>
        <dbReference type="Proteomes" id="UP000185192"/>
    </source>
</evidence>
<reference evidence="3" key="1">
    <citation type="submission" date="2016-11" db="EMBL/GenBank/DDBJ databases">
        <authorList>
            <person name="Varghese N."/>
            <person name="Submissions S."/>
        </authorList>
    </citation>
    <scope>NUCLEOTIDE SEQUENCE [LARGE SCALE GENOMIC DNA]</scope>
    <source>
        <strain evidence="3">DSM 22363</strain>
    </source>
</reference>
<feature type="transmembrane region" description="Helical" evidence="1">
    <location>
        <begin position="38"/>
        <end position="57"/>
    </location>
</feature>